<reference evidence="2 3" key="1">
    <citation type="submission" date="2022-02" db="EMBL/GenBank/DDBJ databases">
        <title>Description of Brenneria tiliae sp. nov. isolated from symptomatic Tilia x moltkei and Tilia x europaea trees in the UK.</title>
        <authorList>
            <person name="Kile H."/>
        </authorList>
    </citation>
    <scope>NUCLEOTIDE SEQUENCE [LARGE SCALE GENOMIC DNA]</scope>
    <source>
        <strain evidence="2 3">MC1SB4.1</strain>
    </source>
</reference>
<gene>
    <name evidence="2" type="ORF">MFP26_17700</name>
</gene>
<dbReference type="RefSeq" id="WP_249245656.1">
    <property type="nucleotide sequence ID" value="NZ_JAKPBZ010000114.1"/>
</dbReference>
<comment type="caution">
    <text evidence="2">The sequence shown here is derived from an EMBL/GenBank/DDBJ whole genome shotgun (WGS) entry which is preliminary data.</text>
</comment>
<feature type="domain" description="YbaK/aminoacyl-tRNA synthetase-associated" evidence="1">
    <location>
        <begin position="53"/>
        <end position="167"/>
    </location>
</feature>
<dbReference type="InterPro" id="IPR007214">
    <property type="entry name" value="YbaK/aa-tRNA-synth-assoc-dom"/>
</dbReference>
<proteinExistence type="predicted"/>
<dbReference type="Pfam" id="PF04073">
    <property type="entry name" value="tRNA_edit"/>
    <property type="match status" value="1"/>
</dbReference>
<sequence length="188" mass="20489">MTQRNVEAIKKLAQSHHEEWIDPEQLHAQIPAHVFRRLAHIPLKAFIVDSLASDTQVFSERYGYPLEQCVNTLILKYKKQGVVAYASAICTGARRLDINGAIKQLLAAQRITFARTEQTTELTGMVPGGITVFGLPSDWPVLIDNAVLQQPVVVMGGGIREVKLLVPSPVLAALPNALTGNLSLSATT</sequence>
<protein>
    <recommendedName>
        <fullName evidence="1">YbaK/aminoacyl-tRNA synthetase-associated domain-containing protein</fullName>
    </recommendedName>
</protein>
<dbReference type="PANTHER" id="PTHR30411">
    <property type="entry name" value="CYTOPLASMIC PROTEIN"/>
    <property type="match status" value="1"/>
</dbReference>
<keyword evidence="3" id="KW-1185">Reference proteome</keyword>
<dbReference type="Proteomes" id="UP001203069">
    <property type="component" value="Unassembled WGS sequence"/>
</dbReference>
<evidence type="ECO:0000313" key="2">
    <source>
        <dbReference type="EMBL" id="MCL2894513.1"/>
    </source>
</evidence>
<evidence type="ECO:0000259" key="1">
    <source>
        <dbReference type="Pfam" id="PF04073"/>
    </source>
</evidence>
<accession>A0ABT0MXE4</accession>
<dbReference type="SUPFAM" id="SSF55826">
    <property type="entry name" value="YbaK/ProRS associated domain"/>
    <property type="match status" value="1"/>
</dbReference>
<organism evidence="2 3">
    <name type="scientific">Brenneria tiliae</name>
    <dbReference type="NCBI Taxonomy" id="2914984"/>
    <lineage>
        <taxon>Bacteria</taxon>
        <taxon>Pseudomonadati</taxon>
        <taxon>Pseudomonadota</taxon>
        <taxon>Gammaproteobacteria</taxon>
        <taxon>Enterobacterales</taxon>
        <taxon>Pectobacteriaceae</taxon>
        <taxon>Brenneria</taxon>
    </lineage>
</organism>
<dbReference type="EMBL" id="JAKPBZ010000114">
    <property type="protein sequence ID" value="MCL2894513.1"/>
    <property type="molecule type" value="Genomic_DNA"/>
</dbReference>
<dbReference type="Gene3D" id="3.90.960.10">
    <property type="entry name" value="YbaK/aminoacyl-tRNA synthetase-associated domain"/>
    <property type="match status" value="1"/>
</dbReference>
<dbReference type="PANTHER" id="PTHR30411:SF1">
    <property type="entry name" value="CYTOPLASMIC PROTEIN"/>
    <property type="match status" value="1"/>
</dbReference>
<evidence type="ECO:0000313" key="3">
    <source>
        <dbReference type="Proteomes" id="UP001203069"/>
    </source>
</evidence>
<dbReference type="InterPro" id="IPR036754">
    <property type="entry name" value="YbaK/aa-tRNA-synt-asso_dom_sf"/>
</dbReference>
<name>A0ABT0MXE4_9GAMM</name>